<proteinExistence type="inferred from homology"/>
<keyword evidence="5 7" id="KW-0472">Membrane</keyword>
<dbReference type="OrthoDB" id="288061at2759"/>
<keyword evidence="4 7" id="KW-1133">Transmembrane helix</keyword>
<feature type="transmembrane region" description="Helical" evidence="7">
    <location>
        <begin position="131"/>
        <end position="152"/>
    </location>
</feature>
<comment type="subcellular location">
    <subcellularLocation>
        <location evidence="1">Membrane</location>
        <topology evidence="1">Multi-pass membrane protein</topology>
    </subcellularLocation>
</comment>
<name>A0A1R2B0E4_9CILI</name>
<protein>
    <recommendedName>
        <fullName evidence="7">Palmitoyltransferase</fullName>
        <ecNumber evidence="7">2.3.1.225</ecNumber>
    </recommendedName>
</protein>
<evidence type="ECO:0000256" key="2">
    <source>
        <dbReference type="ARBA" id="ARBA00022679"/>
    </source>
</evidence>
<dbReference type="PANTHER" id="PTHR22883">
    <property type="entry name" value="ZINC FINGER DHHC DOMAIN CONTAINING PROTEIN"/>
    <property type="match status" value="1"/>
</dbReference>
<dbReference type="AlphaFoldDB" id="A0A1R2B0E4"/>
<evidence type="ECO:0000256" key="7">
    <source>
        <dbReference type="RuleBase" id="RU079119"/>
    </source>
</evidence>
<evidence type="ECO:0000313" key="10">
    <source>
        <dbReference type="Proteomes" id="UP000187209"/>
    </source>
</evidence>
<evidence type="ECO:0000259" key="8">
    <source>
        <dbReference type="Pfam" id="PF01529"/>
    </source>
</evidence>
<evidence type="ECO:0000313" key="9">
    <source>
        <dbReference type="EMBL" id="OMJ70100.1"/>
    </source>
</evidence>
<dbReference type="InterPro" id="IPR039859">
    <property type="entry name" value="PFA4/ZDH16/20/ERF2-like"/>
</dbReference>
<dbReference type="GO" id="GO:0019706">
    <property type="term" value="F:protein-cysteine S-palmitoyltransferase activity"/>
    <property type="evidence" value="ECO:0007669"/>
    <property type="project" value="UniProtKB-EC"/>
</dbReference>
<comment type="domain">
    <text evidence="7">The DHHC domain is required for palmitoyltransferase activity.</text>
</comment>
<evidence type="ECO:0000256" key="3">
    <source>
        <dbReference type="ARBA" id="ARBA00022692"/>
    </source>
</evidence>
<keyword evidence="3 7" id="KW-0812">Transmembrane</keyword>
<evidence type="ECO:0000256" key="5">
    <source>
        <dbReference type="ARBA" id="ARBA00023136"/>
    </source>
</evidence>
<organism evidence="9 10">
    <name type="scientific">Stentor coeruleus</name>
    <dbReference type="NCBI Taxonomy" id="5963"/>
    <lineage>
        <taxon>Eukaryota</taxon>
        <taxon>Sar</taxon>
        <taxon>Alveolata</taxon>
        <taxon>Ciliophora</taxon>
        <taxon>Postciliodesmatophora</taxon>
        <taxon>Heterotrichea</taxon>
        <taxon>Heterotrichida</taxon>
        <taxon>Stentoridae</taxon>
        <taxon>Stentor</taxon>
    </lineage>
</organism>
<evidence type="ECO:0000256" key="1">
    <source>
        <dbReference type="ARBA" id="ARBA00004141"/>
    </source>
</evidence>
<dbReference type="PROSITE" id="PS50216">
    <property type="entry name" value="DHHC"/>
    <property type="match status" value="1"/>
</dbReference>
<keyword evidence="6 7" id="KW-0012">Acyltransferase</keyword>
<dbReference type="GO" id="GO:0005783">
    <property type="term" value="C:endoplasmic reticulum"/>
    <property type="evidence" value="ECO:0007669"/>
    <property type="project" value="TreeGrafter"/>
</dbReference>
<dbReference type="EC" id="2.3.1.225" evidence="7"/>
<dbReference type="PANTHER" id="PTHR22883:SF203">
    <property type="entry name" value="PALMITOYLTRANSFERASE"/>
    <property type="match status" value="1"/>
</dbReference>
<sequence>MLTRNGFSCPLHFLQVFSWLLELWHILIPIFFASNENLSAKNLSFLVLFYFSSFFVIIAGYLATKSNPSIPIKAEPIYLETNESVSFYCTVCKSYVSKTSKHCGQCNRCVEGFDHHCKWLNNCVGKANYKLFIYLILSLNINILFLFAYEIVSLINLIEPKRIILILDSIFNFLIIFLLSYLISLHWYLKCKNLTTYEYIKIRRLKSAKQVSSYKDTEDNQPSLPSQHKKKIRNVRVHRSCMTYIEKNQELCILQSASQEDILSLMSFED</sequence>
<keyword evidence="2 7" id="KW-0808">Transferase</keyword>
<dbReference type="GO" id="GO:0006612">
    <property type="term" value="P:protein targeting to membrane"/>
    <property type="evidence" value="ECO:0007669"/>
    <property type="project" value="TreeGrafter"/>
</dbReference>
<comment type="similarity">
    <text evidence="7">Belongs to the DHHC palmitoyltransferase family.</text>
</comment>
<dbReference type="Pfam" id="PF01529">
    <property type="entry name" value="DHHC"/>
    <property type="match status" value="1"/>
</dbReference>
<gene>
    <name evidence="9" type="ORF">SteCoe_31993</name>
</gene>
<evidence type="ECO:0000256" key="4">
    <source>
        <dbReference type="ARBA" id="ARBA00022989"/>
    </source>
</evidence>
<feature type="transmembrane region" description="Helical" evidence="7">
    <location>
        <begin position="45"/>
        <end position="63"/>
    </location>
</feature>
<keyword evidence="10" id="KW-1185">Reference proteome</keyword>
<accession>A0A1R2B0E4</accession>
<feature type="domain" description="Palmitoyltransferase DHHC" evidence="8">
    <location>
        <begin position="88"/>
        <end position="201"/>
    </location>
</feature>
<dbReference type="GO" id="GO:0005794">
    <property type="term" value="C:Golgi apparatus"/>
    <property type="evidence" value="ECO:0007669"/>
    <property type="project" value="TreeGrafter"/>
</dbReference>
<dbReference type="EMBL" id="MPUH01001124">
    <property type="protein sequence ID" value="OMJ70100.1"/>
    <property type="molecule type" value="Genomic_DNA"/>
</dbReference>
<evidence type="ECO:0000256" key="6">
    <source>
        <dbReference type="ARBA" id="ARBA00023315"/>
    </source>
</evidence>
<dbReference type="InterPro" id="IPR001594">
    <property type="entry name" value="Palmitoyltrfase_DHHC"/>
</dbReference>
<comment type="caution">
    <text evidence="9">The sequence shown here is derived from an EMBL/GenBank/DDBJ whole genome shotgun (WGS) entry which is preliminary data.</text>
</comment>
<dbReference type="GO" id="GO:0016020">
    <property type="term" value="C:membrane"/>
    <property type="evidence" value="ECO:0007669"/>
    <property type="project" value="UniProtKB-SubCell"/>
</dbReference>
<reference evidence="9 10" key="1">
    <citation type="submission" date="2016-11" db="EMBL/GenBank/DDBJ databases">
        <title>The macronuclear genome of Stentor coeruleus: a giant cell with tiny introns.</title>
        <authorList>
            <person name="Slabodnick M."/>
            <person name="Ruby J.G."/>
            <person name="Reiff S.B."/>
            <person name="Swart E.C."/>
            <person name="Gosai S."/>
            <person name="Prabakaran S."/>
            <person name="Witkowska E."/>
            <person name="Larue G.E."/>
            <person name="Fisher S."/>
            <person name="Freeman R.M."/>
            <person name="Gunawardena J."/>
            <person name="Chu W."/>
            <person name="Stover N.A."/>
            <person name="Gregory B.D."/>
            <person name="Nowacki M."/>
            <person name="Derisi J."/>
            <person name="Roy S.W."/>
            <person name="Marshall W.F."/>
            <person name="Sood P."/>
        </authorList>
    </citation>
    <scope>NUCLEOTIDE SEQUENCE [LARGE SCALE GENOMIC DNA]</scope>
    <source>
        <strain evidence="9">WM001</strain>
    </source>
</reference>
<comment type="catalytic activity">
    <reaction evidence="7">
        <text>L-cysteinyl-[protein] + hexadecanoyl-CoA = S-hexadecanoyl-L-cysteinyl-[protein] + CoA</text>
        <dbReference type="Rhea" id="RHEA:36683"/>
        <dbReference type="Rhea" id="RHEA-COMP:10131"/>
        <dbReference type="Rhea" id="RHEA-COMP:11032"/>
        <dbReference type="ChEBI" id="CHEBI:29950"/>
        <dbReference type="ChEBI" id="CHEBI:57287"/>
        <dbReference type="ChEBI" id="CHEBI:57379"/>
        <dbReference type="ChEBI" id="CHEBI:74151"/>
        <dbReference type="EC" id="2.3.1.225"/>
    </reaction>
</comment>
<feature type="transmembrane region" description="Helical" evidence="7">
    <location>
        <begin position="164"/>
        <end position="189"/>
    </location>
</feature>
<feature type="transmembrane region" description="Helical" evidence="7">
    <location>
        <begin position="12"/>
        <end position="33"/>
    </location>
</feature>
<dbReference type="Proteomes" id="UP000187209">
    <property type="component" value="Unassembled WGS sequence"/>
</dbReference>